<feature type="compositionally biased region" description="Basic and acidic residues" evidence="1">
    <location>
        <begin position="49"/>
        <end position="66"/>
    </location>
</feature>
<feature type="region of interest" description="Disordered" evidence="1">
    <location>
        <begin position="35"/>
        <end position="66"/>
    </location>
</feature>
<organism evidence="2 3">
    <name type="scientific">Holothuria leucospilota</name>
    <name type="common">Black long sea cucumber</name>
    <name type="synonym">Mertensiothuria leucospilota</name>
    <dbReference type="NCBI Taxonomy" id="206669"/>
    <lineage>
        <taxon>Eukaryota</taxon>
        <taxon>Metazoa</taxon>
        <taxon>Echinodermata</taxon>
        <taxon>Eleutherozoa</taxon>
        <taxon>Echinozoa</taxon>
        <taxon>Holothuroidea</taxon>
        <taxon>Aspidochirotacea</taxon>
        <taxon>Aspidochirotida</taxon>
        <taxon>Holothuriidae</taxon>
        <taxon>Holothuria</taxon>
    </lineage>
</organism>
<name>A0A9Q1CU57_HOLLE</name>
<sequence>MSTLSSLKSRDFEVWWNWDKDEPIYILNLQTGRWENKNDGSEPTEEDFERMLSEGAEDRKGWTEETYKGSTKVGREILRKLAEENRGELS</sequence>
<proteinExistence type="predicted"/>
<reference evidence="2" key="1">
    <citation type="submission" date="2021-10" db="EMBL/GenBank/DDBJ databases">
        <title>Tropical sea cucumber genome reveals ecological adaptation and Cuvierian tubules defense mechanism.</title>
        <authorList>
            <person name="Chen T."/>
        </authorList>
    </citation>
    <scope>NUCLEOTIDE SEQUENCE</scope>
    <source>
        <strain evidence="2">Nanhai2018</strain>
        <tissue evidence="2">Muscle</tissue>
    </source>
</reference>
<dbReference type="EMBL" id="JAIZAY010000001">
    <property type="protein sequence ID" value="KAJ8050674.1"/>
    <property type="molecule type" value="Genomic_DNA"/>
</dbReference>
<dbReference type="Proteomes" id="UP001152320">
    <property type="component" value="Chromosome 1"/>
</dbReference>
<comment type="caution">
    <text evidence="2">The sequence shown here is derived from an EMBL/GenBank/DDBJ whole genome shotgun (WGS) entry which is preliminary data.</text>
</comment>
<gene>
    <name evidence="2" type="ORF">HOLleu_03971</name>
</gene>
<dbReference type="AlphaFoldDB" id="A0A9Q1CU57"/>
<evidence type="ECO:0000313" key="3">
    <source>
        <dbReference type="Proteomes" id="UP001152320"/>
    </source>
</evidence>
<evidence type="ECO:0000256" key="1">
    <source>
        <dbReference type="SAM" id="MobiDB-lite"/>
    </source>
</evidence>
<accession>A0A9Q1CU57</accession>
<keyword evidence="3" id="KW-1185">Reference proteome</keyword>
<evidence type="ECO:0000313" key="2">
    <source>
        <dbReference type="EMBL" id="KAJ8050674.1"/>
    </source>
</evidence>
<protein>
    <submittedName>
        <fullName evidence="2">Uncharacterized protein</fullName>
    </submittedName>
</protein>